<dbReference type="STRING" id="742817.HMPREF9449_00164"/>
<dbReference type="EMBL" id="ADMC01000001">
    <property type="protein sequence ID" value="EHP51162.1"/>
    <property type="molecule type" value="Genomic_DNA"/>
</dbReference>
<dbReference type="Gene3D" id="2.60.40.10">
    <property type="entry name" value="Immunoglobulins"/>
    <property type="match status" value="2"/>
</dbReference>
<evidence type="ECO:0000259" key="1">
    <source>
        <dbReference type="Pfam" id="PF13004"/>
    </source>
</evidence>
<dbReference type="HOGENOM" id="CLU_572165_0_0_10"/>
<dbReference type="PROSITE" id="PS51257">
    <property type="entry name" value="PROKAR_LIPOPROTEIN"/>
    <property type="match status" value="1"/>
</dbReference>
<sequence>MKQLNYILLIFTLIFAGCDSDNKLIPTELPLEISEISFEATGGTQEIELGLGSDWQVTSDKDWCTVAKFGKFLIVTAPLNPTIAVRTATVTITEAGNCGSVNITQTGSKFDTFPEKVYLSASGKAQTVAVASNIRWKAESSQSWCHLLVQGDTLLVSADPYKNEKIARQAEINIEVEGETVRTLFVTQIHYKDFNLEKWSETNVGATLPATAENLSGRQFKQTWGNFYQWGRNVGFTYGEPIPLRASDPSITAEEGQQIPEFITNIDDWLIDGSFTTKIYSESNPYGWVDRAGYDPCELGYRLPLAYECARILTQANSLDFTNVTRTAGKEVLDAIGTEYTYVFIGNGSQKAYMIKMFGTDEAYVMRYEFRGTAGYNGWMKITEIKGNARTDFQTPDQAEELFTRAGKSAERCFPLFGLLWGENADLASPTTGTYWLSTPSHLYTGTANGFMMSGTNLGFGISYRKALGCPIRGIKK</sequence>
<proteinExistence type="predicted"/>
<dbReference type="AlphaFoldDB" id="H1DCV7"/>
<evidence type="ECO:0000313" key="2">
    <source>
        <dbReference type="EMBL" id="EHP51162.1"/>
    </source>
</evidence>
<protein>
    <recommendedName>
        <fullName evidence="1">BACON domain-containing protein</fullName>
    </recommendedName>
</protein>
<evidence type="ECO:0000313" key="3">
    <source>
        <dbReference type="Proteomes" id="UP000004892"/>
    </source>
</evidence>
<comment type="caution">
    <text evidence="2">The sequence shown here is derived from an EMBL/GenBank/DDBJ whole genome shotgun (WGS) entry which is preliminary data.</text>
</comment>
<dbReference type="GeneID" id="98067832"/>
<feature type="domain" description="BACON" evidence="1">
    <location>
        <begin position="136"/>
        <end position="188"/>
    </location>
</feature>
<organism evidence="2 3">
    <name type="scientific">Odoribacter laneus YIT 12061</name>
    <dbReference type="NCBI Taxonomy" id="742817"/>
    <lineage>
        <taxon>Bacteria</taxon>
        <taxon>Pseudomonadati</taxon>
        <taxon>Bacteroidota</taxon>
        <taxon>Bacteroidia</taxon>
        <taxon>Bacteroidales</taxon>
        <taxon>Odoribacteraceae</taxon>
        <taxon>Odoribacter</taxon>
    </lineage>
</organism>
<accession>H1DCV7</accession>
<keyword evidence="3" id="KW-1185">Reference proteome</keyword>
<dbReference type="Pfam" id="PF13004">
    <property type="entry name" value="BACON"/>
    <property type="match status" value="2"/>
</dbReference>
<dbReference type="InterPro" id="IPR013783">
    <property type="entry name" value="Ig-like_fold"/>
</dbReference>
<reference evidence="2 3" key="1">
    <citation type="submission" date="2012-01" db="EMBL/GenBank/DDBJ databases">
        <title>The Genome Sequence of Odoribacter laneus YIT 12061.</title>
        <authorList>
            <consortium name="The Broad Institute Genome Sequencing Platform"/>
            <person name="Earl A."/>
            <person name="Ward D."/>
            <person name="Feldgarden M."/>
            <person name="Gevers D."/>
            <person name="Morotomi M."/>
            <person name="Young S.K."/>
            <person name="Zeng Q."/>
            <person name="Gargeya S."/>
            <person name="Fitzgerald M."/>
            <person name="Haas B."/>
            <person name="Abouelleil A."/>
            <person name="Alvarado L."/>
            <person name="Arachchi H.M."/>
            <person name="Berlin A."/>
            <person name="Chapman S.B."/>
            <person name="Gearin G."/>
            <person name="Goldberg J."/>
            <person name="Griggs A."/>
            <person name="Gujja S."/>
            <person name="Hansen M."/>
            <person name="Heiman D."/>
            <person name="Howarth C."/>
            <person name="Larimer J."/>
            <person name="Lui A."/>
            <person name="MacDonald P.J.P."/>
            <person name="McCowen C."/>
            <person name="Montmayeur A."/>
            <person name="Murphy C."/>
            <person name="Neiman D."/>
            <person name="Pearson M."/>
            <person name="Priest M."/>
            <person name="Roberts A."/>
            <person name="Saif S."/>
            <person name="Shea T."/>
            <person name="Sisk P."/>
            <person name="Stolte C."/>
            <person name="Sykes S."/>
            <person name="Wortman J."/>
            <person name="Nusbaum C."/>
            <person name="Birren B."/>
        </authorList>
    </citation>
    <scope>NUCLEOTIDE SEQUENCE [LARGE SCALE GENOMIC DNA]</scope>
    <source>
        <strain evidence="2 3">YIT 12061</strain>
    </source>
</reference>
<dbReference type="PATRIC" id="fig|742817.3.peg.170"/>
<dbReference type="CDD" id="cd14948">
    <property type="entry name" value="BACON"/>
    <property type="match status" value="2"/>
</dbReference>
<name>H1DCV7_9BACT</name>
<dbReference type="InterPro" id="IPR024361">
    <property type="entry name" value="BACON"/>
</dbReference>
<feature type="domain" description="BACON" evidence="1">
    <location>
        <begin position="54"/>
        <end position="105"/>
    </location>
</feature>
<dbReference type="RefSeq" id="WP_009135318.1">
    <property type="nucleotide sequence ID" value="NZ_JH594596.1"/>
</dbReference>
<dbReference type="Proteomes" id="UP000004892">
    <property type="component" value="Unassembled WGS sequence"/>
</dbReference>
<gene>
    <name evidence="2" type="ORF">HMPREF9449_00164</name>
</gene>
<dbReference type="eggNOG" id="ENOG502ZR67">
    <property type="taxonomic scope" value="Bacteria"/>
</dbReference>